<name>A0A2A9NIN5_9AGAR</name>
<dbReference type="OrthoDB" id="5599874at2759"/>
<gene>
    <name evidence="2" type="ORF">AMATHDRAFT_60990</name>
</gene>
<evidence type="ECO:0000313" key="2">
    <source>
        <dbReference type="EMBL" id="PFH50449.1"/>
    </source>
</evidence>
<feature type="compositionally biased region" description="Basic and acidic residues" evidence="1">
    <location>
        <begin position="49"/>
        <end position="64"/>
    </location>
</feature>
<reference evidence="2 3" key="1">
    <citation type="submission" date="2014-02" db="EMBL/GenBank/DDBJ databases">
        <title>Transposable element dynamics among asymbiotic and ectomycorrhizal Amanita fungi.</title>
        <authorList>
            <consortium name="DOE Joint Genome Institute"/>
            <person name="Hess J."/>
            <person name="Skrede I."/>
            <person name="Wolfe B."/>
            <person name="LaButti K."/>
            <person name="Ohm R.A."/>
            <person name="Grigoriev I.V."/>
            <person name="Pringle A."/>
        </authorList>
    </citation>
    <scope>NUCLEOTIDE SEQUENCE [LARGE SCALE GENOMIC DNA]</scope>
    <source>
        <strain evidence="2 3">SKay4041</strain>
    </source>
</reference>
<dbReference type="AlphaFoldDB" id="A0A2A9NIN5"/>
<evidence type="ECO:0000313" key="3">
    <source>
        <dbReference type="Proteomes" id="UP000242287"/>
    </source>
</evidence>
<proteinExistence type="predicted"/>
<dbReference type="EMBL" id="KZ302003">
    <property type="protein sequence ID" value="PFH50449.1"/>
    <property type="molecule type" value="Genomic_DNA"/>
</dbReference>
<protein>
    <submittedName>
        <fullName evidence="2">Uncharacterized protein</fullName>
    </submittedName>
</protein>
<feature type="region of interest" description="Disordered" evidence="1">
    <location>
        <begin position="44"/>
        <end position="64"/>
    </location>
</feature>
<keyword evidence="3" id="KW-1185">Reference proteome</keyword>
<feature type="compositionally biased region" description="Basic and acidic residues" evidence="1">
    <location>
        <begin position="159"/>
        <end position="172"/>
    </location>
</feature>
<sequence length="284" mass="30816">MVIYARLLPLSSLTSPSTSLQTASQLNRPLESGGRVVQLSVARLMPRPPEPHPRPRMPRPDDPIPRKPPLILLRGSKVVSAAKSALNKSTRELKRAASMGGSGVLTKRPRLDSQMSEFKIPDVPVKEGDVKGKGKGKEKERLGDEVDVFGTNVMNKGKVDGIGGEKRGREGGAGDGEGESEVESLNKTAIKKATVDFLAKTKDPTRAGVFVERSHPDFKEIFQWIYRGASFALVSDLMLLGGLIIKVSDAVQRGRMKNEVVEGSMILRLVRKHGEMYIGGLGGE</sequence>
<accession>A0A2A9NIN5</accession>
<feature type="region of interest" description="Disordered" evidence="1">
    <location>
        <begin position="159"/>
        <end position="181"/>
    </location>
</feature>
<evidence type="ECO:0000256" key="1">
    <source>
        <dbReference type="SAM" id="MobiDB-lite"/>
    </source>
</evidence>
<organism evidence="2 3">
    <name type="scientific">Amanita thiersii Skay4041</name>
    <dbReference type="NCBI Taxonomy" id="703135"/>
    <lineage>
        <taxon>Eukaryota</taxon>
        <taxon>Fungi</taxon>
        <taxon>Dikarya</taxon>
        <taxon>Basidiomycota</taxon>
        <taxon>Agaricomycotina</taxon>
        <taxon>Agaricomycetes</taxon>
        <taxon>Agaricomycetidae</taxon>
        <taxon>Agaricales</taxon>
        <taxon>Pluteineae</taxon>
        <taxon>Amanitaceae</taxon>
        <taxon>Amanita</taxon>
    </lineage>
</organism>
<dbReference type="Proteomes" id="UP000242287">
    <property type="component" value="Unassembled WGS sequence"/>
</dbReference>